<dbReference type="EMBL" id="CAEZXZ010000083">
    <property type="protein sequence ID" value="CAB4704386.1"/>
    <property type="molecule type" value="Genomic_DNA"/>
</dbReference>
<feature type="compositionally biased region" description="Polar residues" evidence="1">
    <location>
        <begin position="102"/>
        <end position="116"/>
    </location>
</feature>
<organism evidence="2">
    <name type="scientific">freshwater metagenome</name>
    <dbReference type="NCBI Taxonomy" id="449393"/>
    <lineage>
        <taxon>unclassified sequences</taxon>
        <taxon>metagenomes</taxon>
        <taxon>ecological metagenomes</taxon>
    </lineage>
</organism>
<proteinExistence type="predicted"/>
<sequence length="155" mass="16845">MARGQSQPAEVVLSPRRLPAVPAPAALGRTLGNQPTWAGNSGSSETQARQGAASQFTYAPPVPAGQPSAPEQVQRRSRAQGTQNQTAAKEIAPVKQHKEQAPSASPTVAPQPTSFTSDARWLEQHANALYPLIRNMLRADLLKDRERRSKLMREY</sequence>
<protein>
    <submittedName>
        <fullName evidence="2">Unannotated protein</fullName>
    </submittedName>
</protein>
<evidence type="ECO:0000313" key="2">
    <source>
        <dbReference type="EMBL" id="CAB4704386.1"/>
    </source>
</evidence>
<feature type="compositionally biased region" description="Polar residues" evidence="1">
    <location>
        <begin position="31"/>
        <end position="57"/>
    </location>
</feature>
<evidence type="ECO:0000256" key="1">
    <source>
        <dbReference type="SAM" id="MobiDB-lite"/>
    </source>
</evidence>
<accession>A0A6J6Q0R5</accession>
<gene>
    <name evidence="2" type="ORF">UFOPK2625_00668</name>
</gene>
<name>A0A6J6Q0R5_9ZZZZ</name>
<feature type="region of interest" description="Disordered" evidence="1">
    <location>
        <begin position="1"/>
        <end position="116"/>
    </location>
</feature>
<feature type="compositionally biased region" description="Low complexity" evidence="1">
    <location>
        <begin position="15"/>
        <end position="27"/>
    </location>
</feature>
<dbReference type="AlphaFoldDB" id="A0A6J6Q0R5"/>
<reference evidence="2" key="1">
    <citation type="submission" date="2020-05" db="EMBL/GenBank/DDBJ databases">
        <authorList>
            <person name="Chiriac C."/>
            <person name="Salcher M."/>
            <person name="Ghai R."/>
            <person name="Kavagutti S V."/>
        </authorList>
    </citation>
    <scope>NUCLEOTIDE SEQUENCE</scope>
</reference>